<dbReference type="OrthoDB" id="5979581at2759"/>
<feature type="region of interest" description="Disordered" evidence="1">
    <location>
        <begin position="50"/>
        <end position="84"/>
    </location>
</feature>
<dbReference type="Gene3D" id="1.10.510.10">
    <property type="entry name" value="Transferase(Phosphotransferase) domain 1"/>
    <property type="match status" value="1"/>
</dbReference>
<evidence type="ECO:0000256" key="1">
    <source>
        <dbReference type="SAM" id="MobiDB-lite"/>
    </source>
</evidence>
<feature type="region of interest" description="Disordered" evidence="1">
    <location>
        <begin position="229"/>
        <end position="252"/>
    </location>
</feature>
<gene>
    <name evidence="2" type="ORF">UCREL1_4474</name>
</gene>
<proteinExistence type="predicted"/>
<name>M7SW69_EUTLA</name>
<dbReference type="KEGG" id="ela:UCREL1_4474"/>
<dbReference type="InterPro" id="IPR011009">
    <property type="entry name" value="Kinase-like_dom_sf"/>
</dbReference>
<sequence>MSTLLPKDWRKWRRVRQQREKYTGYPTLLHEDLSRERIIYEKSLSVLGDEILDSSGDEDQQNEESDPPTPIGAWSPPTTPLSEWDPIEDIRRSEEEEYQGAFTQEELRLLDEMDRHRTVQAIGYRARLLEEWEDKYYPMKARLKEAVREQIDGLNLLTDVVGVSTSEHDKVHKKLMSLVRDRRLAKKAAREAAQAKEGQHIQEEGLEGESNKKESVLGGETLVDDLVSTQASKEVGPEGTATSTEKTPLKDEYDLLPEQELEGTPDKVGVIVDPEKPLSPAELLTTDAPDPSGTQEVRHGEGQHEIPSEVDGETTPRDTTWPKDIDSMRYHTRQQVSDEIQAGVKRPLAEIDWKQWTPSRKRPRVEYLIGRNVRDQVDSVELPNGGGKKTTYRLQKEEVDLLADLLNKMLKNDPRDRIGFPEVLKHKWFGDRWKCMVGSIYALHAARDWPG</sequence>
<evidence type="ECO:0000313" key="3">
    <source>
        <dbReference type="Proteomes" id="UP000012174"/>
    </source>
</evidence>
<dbReference type="SUPFAM" id="SSF56112">
    <property type="entry name" value="Protein kinase-like (PK-like)"/>
    <property type="match status" value="1"/>
</dbReference>
<protein>
    <recommendedName>
        <fullName evidence="4">Protein kinase domain-containing protein</fullName>
    </recommendedName>
</protein>
<dbReference type="AlphaFoldDB" id="M7SW69"/>
<accession>M7SW69</accession>
<evidence type="ECO:0008006" key="4">
    <source>
        <dbReference type="Google" id="ProtNLM"/>
    </source>
</evidence>
<evidence type="ECO:0000313" key="2">
    <source>
        <dbReference type="EMBL" id="EMR68512.1"/>
    </source>
</evidence>
<dbReference type="EMBL" id="KB706231">
    <property type="protein sequence ID" value="EMR68512.1"/>
    <property type="molecule type" value="Genomic_DNA"/>
</dbReference>
<organism evidence="2 3">
    <name type="scientific">Eutypa lata (strain UCR-EL1)</name>
    <name type="common">Grapevine dieback disease fungus</name>
    <name type="synonym">Eutypa armeniacae</name>
    <dbReference type="NCBI Taxonomy" id="1287681"/>
    <lineage>
        <taxon>Eukaryota</taxon>
        <taxon>Fungi</taxon>
        <taxon>Dikarya</taxon>
        <taxon>Ascomycota</taxon>
        <taxon>Pezizomycotina</taxon>
        <taxon>Sordariomycetes</taxon>
        <taxon>Xylariomycetidae</taxon>
        <taxon>Xylariales</taxon>
        <taxon>Diatrypaceae</taxon>
        <taxon>Eutypa</taxon>
    </lineage>
</organism>
<feature type="compositionally biased region" description="Acidic residues" evidence="1">
    <location>
        <begin position="50"/>
        <end position="66"/>
    </location>
</feature>
<reference evidence="3" key="1">
    <citation type="journal article" date="2013" name="Genome Announc.">
        <title>Draft genome sequence of the grapevine dieback fungus Eutypa lata UCR-EL1.</title>
        <authorList>
            <person name="Blanco-Ulate B."/>
            <person name="Rolshausen P.E."/>
            <person name="Cantu D."/>
        </authorList>
    </citation>
    <scope>NUCLEOTIDE SEQUENCE [LARGE SCALE GENOMIC DNA]</scope>
    <source>
        <strain evidence="3">UCR-EL1</strain>
    </source>
</reference>
<feature type="compositionally biased region" description="Basic and acidic residues" evidence="1">
    <location>
        <begin position="314"/>
        <end position="324"/>
    </location>
</feature>
<dbReference type="Proteomes" id="UP000012174">
    <property type="component" value="Unassembled WGS sequence"/>
</dbReference>
<feature type="compositionally biased region" description="Basic and acidic residues" evidence="1">
    <location>
        <begin position="296"/>
        <end position="307"/>
    </location>
</feature>
<feature type="region of interest" description="Disordered" evidence="1">
    <location>
        <begin position="280"/>
        <end position="324"/>
    </location>
</feature>
<keyword evidence="3" id="KW-1185">Reference proteome</keyword>
<feature type="region of interest" description="Disordered" evidence="1">
    <location>
        <begin position="189"/>
        <end position="215"/>
    </location>
</feature>
<dbReference type="HOGENOM" id="CLU_606950_0_0_1"/>